<dbReference type="PROSITE" id="PS51257">
    <property type="entry name" value="PROKAR_LIPOPROTEIN"/>
    <property type="match status" value="1"/>
</dbReference>
<dbReference type="InterPro" id="IPR020821">
    <property type="entry name" value="ENPP1-3/EXOG-like_nuc-like"/>
</dbReference>
<dbReference type="GO" id="GO:0016787">
    <property type="term" value="F:hydrolase activity"/>
    <property type="evidence" value="ECO:0007669"/>
    <property type="project" value="InterPro"/>
</dbReference>
<keyword evidence="7" id="KW-0540">Nuclease</keyword>
<dbReference type="InterPro" id="IPR001604">
    <property type="entry name" value="Endo_G_ENPP1-like_dom"/>
</dbReference>
<dbReference type="PANTHER" id="PTHR13966">
    <property type="entry name" value="ENDONUCLEASE RELATED"/>
    <property type="match status" value="1"/>
</dbReference>
<evidence type="ECO:0000256" key="4">
    <source>
        <dbReference type="SAM" id="SignalP"/>
    </source>
</evidence>
<dbReference type="AlphaFoldDB" id="A0A495J8S7"/>
<dbReference type="SMART" id="SM00477">
    <property type="entry name" value="NUC"/>
    <property type="match status" value="1"/>
</dbReference>
<evidence type="ECO:0000256" key="2">
    <source>
        <dbReference type="PIRSR" id="PIRSR640255-2"/>
    </source>
</evidence>
<dbReference type="Gene3D" id="3.40.570.10">
    <property type="entry name" value="Extracellular Endonuclease, subunit A"/>
    <property type="match status" value="1"/>
</dbReference>
<dbReference type="InterPro" id="IPR040255">
    <property type="entry name" value="Non-specific_endonuclease"/>
</dbReference>
<proteinExistence type="predicted"/>
<dbReference type="InterPro" id="IPR044925">
    <property type="entry name" value="His-Me_finger_sf"/>
</dbReference>
<keyword evidence="4" id="KW-0732">Signal</keyword>
<dbReference type="SUPFAM" id="SSF54060">
    <property type="entry name" value="His-Me finger endonucleases"/>
    <property type="match status" value="1"/>
</dbReference>
<dbReference type="RefSeq" id="WP_121200083.1">
    <property type="nucleotide sequence ID" value="NZ_RBKU01000001.1"/>
</dbReference>
<dbReference type="OrthoDB" id="9811262at2"/>
<feature type="domain" description="DNA/RNA non-specific endonuclease/pyrophosphatase/phosphodiesterase" evidence="6">
    <location>
        <begin position="86"/>
        <end position="314"/>
    </location>
</feature>
<evidence type="ECO:0000259" key="5">
    <source>
        <dbReference type="SMART" id="SM00477"/>
    </source>
</evidence>
<organism evidence="7 8">
    <name type="scientific">Mucilaginibacter gracilis</name>
    <dbReference type="NCBI Taxonomy" id="423350"/>
    <lineage>
        <taxon>Bacteria</taxon>
        <taxon>Pseudomonadati</taxon>
        <taxon>Bacteroidota</taxon>
        <taxon>Sphingobacteriia</taxon>
        <taxon>Sphingobacteriales</taxon>
        <taxon>Sphingobacteriaceae</taxon>
        <taxon>Mucilaginibacter</taxon>
    </lineage>
</organism>
<feature type="signal peptide" evidence="4">
    <location>
        <begin position="1"/>
        <end position="20"/>
    </location>
</feature>
<feature type="binding site" evidence="2">
    <location>
        <position position="182"/>
    </location>
    <ligand>
        <name>Mg(2+)</name>
        <dbReference type="ChEBI" id="CHEBI:18420"/>
        <note>catalytic</note>
    </ligand>
</feature>
<keyword evidence="7" id="KW-0378">Hydrolase</keyword>
<comment type="caution">
    <text evidence="7">The sequence shown here is derived from an EMBL/GenBank/DDBJ whole genome shotgun (WGS) entry which is preliminary data.</text>
</comment>
<evidence type="ECO:0000256" key="3">
    <source>
        <dbReference type="SAM" id="MobiDB-lite"/>
    </source>
</evidence>
<evidence type="ECO:0000313" key="7">
    <source>
        <dbReference type="EMBL" id="RKR84449.1"/>
    </source>
</evidence>
<dbReference type="EMBL" id="RBKU01000001">
    <property type="protein sequence ID" value="RKR84449.1"/>
    <property type="molecule type" value="Genomic_DNA"/>
</dbReference>
<feature type="domain" description="ENPP1-3/EXOG-like endonuclease/phosphodiesterase" evidence="5">
    <location>
        <begin position="87"/>
        <end position="304"/>
    </location>
</feature>
<feature type="compositionally biased region" description="Polar residues" evidence="3">
    <location>
        <begin position="59"/>
        <end position="71"/>
    </location>
</feature>
<feature type="region of interest" description="Disordered" evidence="3">
    <location>
        <begin position="37"/>
        <end position="71"/>
    </location>
</feature>
<keyword evidence="2" id="KW-0479">Metal-binding</keyword>
<dbReference type="GO" id="GO:0003676">
    <property type="term" value="F:nucleic acid binding"/>
    <property type="evidence" value="ECO:0007669"/>
    <property type="project" value="InterPro"/>
</dbReference>
<dbReference type="GO" id="GO:0046872">
    <property type="term" value="F:metal ion binding"/>
    <property type="evidence" value="ECO:0007669"/>
    <property type="project" value="UniProtKB-KW"/>
</dbReference>
<evidence type="ECO:0000259" key="6">
    <source>
        <dbReference type="SMART" id="SM00892"/>
    </source>
</evidence>
<dbReference type="InterPro" id="IPR044929">
    <property type="entry name" value="DNA/RNA_non-sp_Endonuclease_sf"/>
</dbReference>
<keyword evidence="7" id="KW-0255">Endonuclease</keyword>
<feature type="chain" id="PRO_5019778248" evidence="4">
    <location>
        <begin position="21"/>
        <end position="327"/>
    </location>
</feature>
<protein>
    <submittedName>
        <fullName evidence="7">Endonuclease G</fullName>
    </submittedName>
</protein>
<dbReference type="PANTHER" id="PTHR13966:SF5">
    <property type="entry name" value="ENDONUCLEASE G, MITOCHONDRIAL"/>
    <property type="match status" value="1"/>
</dbReference>
<dbReference type="SMART" id="SM00892">
    <property type="entry name" value="Endonuclease_NS"/>
    <property type="match status" value="1"/>
</dbReference>
<evidence type="ECO:0000256" key="1">
    <source>
        <dbReference type="PIRSR" id="PIRSR640255-1"/>
    </source>
</evidence>
<name>A0A495J8S7_9SPHI</name>
<accession>A0A495J8S7</accession>
<keyword evidence="8" id="KW-1185">Reference proteome</keyword>
<dbReference type="Proteomes" id="UP000268007">
    <property type="component" value="Unassembled WGS sequence"/>
</dbReference>
<sequence length="327" mass="34973">MKFRHLLIFALFATFIVSCSKNKGDNFSFIPDAADTSGTGSATTPVTIPVGNDAPPTSGEDSNNFLGNPTPASTDVVVNKDDYLINQGYYVESYSSTRETPNWVCWHLDKTSIGGTKRSDAFAAYAGLPSAFFAVQSDSYNYATYGFDRGHDCPSADRTSSLTANKATFLMTNMIPQAPQNNQQTWGNLEDYIRTQVNSNGMEAYIIMGSYGTGGTGLYGTFSTIKYSKYTNEAVNVPSYVWKVAILIPSSTGDLSRITASSKIIAVNTPNINSINADWTQYITTVNAIEAASNASTGATAGQKINLFGALPADVKAALKAKTGDGK</sequence>
<dbReference type="GO" id="GO:0004519">
    <property type="term" value="F:endonuclease activity"/>
    <property type="evidence" value="ECO:0007669"/>
    <property type="project" value="UniProtKB-KW"/>
</dbReference>
<evidence type="ECO:0000313" key="8">
    <source>
        <dbReference type="Proteomes" id="UP000268007"/>
    </source>
</evidence>
<reference evidence="7 8" key="1">
    <citation type="submission" date="2018-10" db="EMBL/GenBank/DDBJ databases">
        <title>Genomic Encyclopedia of Archaeal and Bacterial Type Strains, Phase II (KMG-II): from individual species to whole genera.</title>
        <authorList>
            <person name="Goeker M."/>
        </authorList>
    </citation>
    <scope>NUCLEOTIDE SEQUENCE [LARGE SCALE GENOMIC DNA]</scope>
    <source>
        <strain evidence="7 8">DSM 18602</strain>
    </source>
</reference>
<gene>
    <name evidence="7" type="ORF">BDD43_4686</name>
</gene>
<feature type="active site" description="Proton acceptor" evidence="1">
    <location>
        <position position="151"/>
    </location>
</feature>
<dbReference type="Pfam" id="PF01223">
    <property type="entry name" value="Endonuclease_NS"/>
    <property type="match status" value="1"/>
</dbReference>